<dbReference type="Proteomes" id="UP000272010">
    <property type="component" value="Plasmid pYEE1"/>
</dbReference>
<dbReference type="GO" id="GO:0051537">
    <property type="term" value="F:2 iron, 2 sulfur cluster binding"/>
    <property type="evidence" value="ECO:0007669"/>
    <property type="project" value="UniProtKB-KW"/>
</dbReference>
<dbReference type="Gene3D" id="2.102.10.10">
    <property type="entry name" value="Rieske [2Fe-2S] iron-sulphur domain"/>
    <property type="match status" value="1"/>
</dbReference>
<evidence type="ECO:0000256" key="1">
    <source>
        <dbReference type="ARBA" id="ARBA00022714"/>
    </source>
</evidence>
<dbReference type="CDD" id="cd03528">
    <property type="entry name" value="Rieske_RO_ferredoxin"/>
    <property type="match status" value="1"/>
</dbReference>
<reference evidence="7" key="1">
    <citation type="submission" date="2018-07" db="EMBL/GenBank/DDBJ databases">
        <title>Genome Structure of the Opportunistic Pathogen Paracoccus yeei (Alphaproteobacteria) and Identification of Putative Virulence Factors.</title>
        <authorList>
            <person name="Lasek R."/>
            <person name="Szuplewska M."/>
            <person name="Mitura M."/>
            <person name="Decewicz P."/>
            <person name="Chmielowska C."/>
            <person name="Pawlot A."/>
            <person name="Sentkowska D."/>
            <person name="Czarnecki J."/>
            <person name="Bartosik D."/>
        </authorList>
    </citation>
    <scope>NUCLEOTIDE SEQUENCE [LARGE SCALE GENOMIC DNA]</scope>
    <source>
        <strain evidence="7">CCUG 32053</strain>
        <plasmid evidence="7">pyee1</plasmid>
    </source>
</reference>
<geneLocation type="plasmid" evidence="7">
    <name>pyee1</name>
</geneLocation>
<evidence type="ECO:0000313" key="6">
    <source>
        <dbReference type="EMBL" id="AYF03354.1"/>
    </source>
</evidence>
<dbReference type="PANTHER" id="PTHR21496:SF23">
    <property type="entry name" value="3-PHENYLPROPIONATE_CINNAMIC ACID DIOXYGENASE FERREDOXIN SUBUNIT"/>
    <property type="match status" value="1"/>
</dbReference>
<keyword evidence="3" id="KW-0408">Iron</keyword>
<feature type="domain" description="Rieske" evidence="5">
    <location>
        <begin position="8"/>
        <end position="104"/>
    </location>
</feature>
<dbReference type="InterPro" id="IPR012747">
    <property type="entry name" value="MocE_2FeS"/>
</dbReference>
<protein>
    <submittedName>
        <fullName evidence="6">Rieske family ferredoxin</fullName>
    </submittedName>
</protein>
<dbReference type="PANTHER" id="PTHR21496">
    <property type="entry name" value="FERREDOXIN-RELATED"/>
    <property type="match status" value="1"/>
</dbReference>
<dbReference type="PROSITE" id="PS51296">
    <property type="entry name" value="RIESKE"/>
    <property type="match status" value="1"/>
</dbReference>
<proteinExistence type="predicted"/>
<evidence type="ECO:0000256" key="4">
    <source>
        <dbReference type="ARBA" id="ARBA00023014"/>
    </source>
</evidence>
<evidence type="ECO:0000256" key="3">
    <source>
        <dbReference type="ARBA" id="ARBA00023004"/>
    </source>
</evidence>
<dbReference type="SUPFAM" id="SSF50022">
    <property type="entry name" value="ISP domain"/>
    <property type="match status" value="1"/>
</dbReference>
<organism evidence="6 7">
    <name type="scientific">Paracoccus yeei</name>
    <dbReference type="NCBI Taxonomy" id="147645"/>
    <lineage>
        <taxon>Bacteria</taxon>
        <taxon>Pseudomonadati</taxon>
        <taxon>Pseudomonadota</taxon>
        <taxon>Alphaproteobacteria</taxon>
        <taxon>Rhodobacterales</taxon>
        <taxon>Paracoccaceae</taxon>
        <taxon>Paracoccus</taxon>
    </lineage>
</organism>
<evidence type="ECO:0000313" key="7">
    <source>
        <dbReference type="Proteomes" id="UP000272010"/>
    </source>
</evidence>
<dbReference type="EMBL" id="CP031079">
    <property type="protein sequence ID" value="AYF03354.1"/>
    <property type="molecule type" value="Genomic_DNA"/>
</dbReference>
<evidence type="ECO:0000256" key="2">
    <source>
        <dbReference type="ARBA" id="ARBA00022723"/>
    </source>
</evidence>
<keyword evidence="2" id="KW-0479">Metal-binding</keyword>
<evidence type="ECO:0000259" key="5">
    <source>
        <dbReference type="PROSITE" id="PS51296"/>
    </source>
</evidence>
<dbReference type="InterPro" id="IPR036922">
    <property type="entry name" value="Rieske_2Fe-2S_sf"/>
</dbReference>
<dbReference type="GO" id="GO:0046872">
    <property type="term" value="F:metal ion binding"/>
    <property type="evidence" value="ECO:0007669"/>
    <property type="project" value="UniProtKB-KW"/>
</dbReference>
<keyword evidence="6" id="KW-0614">Plasmid</keyword>
<sequence>MTDTMTWITAATLDDIEQEGAIRFDHAGRTYAIFRAPDDSVYCTAGLCTHEAIHLADGLVMDYEVECPKHSGAFDYRTGEALRLPACANLKTYPVQVVNGEIRVAL</sequence>
<gene>
    <name evidence="6" type="ORF">PY32053_03809</name>
</gene>
<keyword evidence="4" id="KW-0411">Iron-sulfur</keyword>
<keyword evidence="1" id="KW-0001">2Fe-2S</keyword>
<dbReference type="Pfam" id="PF00355">
    <property type="entry name" value="Rieske"/>
    <property type="match status" value="1"/>
</dbReference>
<dbReference type="InterPro" id="IPR017941">
    <property type="entry name" value="Rieske_2Fe-2S"/>
</dbReference>
<name>A0A386URK7_9RHOB</name>
<accession>A0A386URK7</accession>
<dbReference type="NCBIfam" id="TIGR02377">
    <property type="entry name" value="MocE_fam_FeS"/>
    <property type="match status" value="1"/>
</dbReference>
<dbReference type="AlphaFoldDB" id="A0A386URK7"/>
<dbReference type="RefSeq" id="WP_198945002.1">
    <property type="nucleotide sequence ID" value="NZ_CAJGAB010000016.1"/>
</dbReference>